<dbReference type="AlphaFoldDB" id="A0AA44DNM4"/>
<dbReference type="PANTHER" id="PTHR37305:SF1">
    <property type="entry name" value="MEMBRANE PROTEIN"/>
    <property type="match status" value="1"/>
</dbReference>
<evidence type="ECO:0000256" key="1">
    <source>
        <dbReference type="SAM" id="Phobius"/>
    </source>
</evidence>
<organism evidence="2 3">
    <name type="scientific">Paraclostridium bifermentans</name>
    <name type="common">Clostridium bifermentans</name>
    <dbReference type="NCBI Taxonomy" id="1490"/>
    <lineage>
        <taxon>Bacteria</taxon>
        <taxon>Bacillati</taxon>
        <taxon>Bacillota</taxon>
        <taxon>Clostridia</taxon>
        <taxon>Peptostreptococcales</taxon>
        <taxon>Peptostreptococcaceae</taxon>
        <taxon>Paraclostridium</taxon>
    </lineage>
</organism>
<keyword evidence="1" id="KW-0472">Membrane</keyword>
<feature type="transmembrane region" description="Helical" evidence="1">
    <location>
        <begin position="50"/>
        <end position="75"/>
    </location>
</feature>
<keyword evidence="1" id="KW-0812">Transmembrane</keyword>
<keyword evidence="1" id="KW-1133">Transmembrane helix</keyword>
<feature type="transmembrane region" description="Helical" evidence="1">
    <location>
        <begin position="211"/>
        <end position="235"/>
    </location>
</feature>
<feature type="transmembrane region" description="Helical" evidence="1">
    <location>
        <begin position="102"/>
        <end position="132"/>
    </location>
</feature>
<sequence length="240" mass="27463">MLNLIQTEFLKLRRNKLIWLMLLAALIMPFFALLYFNYFGNKGVDPIKYYRWSALGFTLIIILPVILGILSTMLMHEENQHDMLKQLWIVPISKMGYFFSKFFVVLVYSICFMLITFVASVMFSVLSGYVVFEWGSVFYLLKKCVVGGFFTAFAMLPILAIASSKKGYILPVCITLVYVFFAFLIMPVNMYLHPISSMGVIVDIPGIVQVINVPLAFLCICVWDIISVFFANIALKRSEV</sequence>
<feature type="transmembrane region" description="Helical" evidence="1">
    <location>
        <begin position="138"/>
        <end position="161"/>
    </location>
</feature>
<evidence type="ECO:0000313" key="2">
    <source>
        <dbReference type="EMBL" id="NME10746.1"/>
    </source>
</evidence>
<proteinExistence type="predicted"/>
<dbReference type="Pfam" id="PF12730">
    <property type="entry name" value="ABC2_membrane_4"/>
    <property type="match status" value="1"/>
</dbReference>
<dbReference type="PANTHER" id="PTHR37305">
    <property type="entry name" value="INTEGRAL MEMBRANE PROTEIN-RELATED"/>
    <property type="match status" value="1"/>
</dbReference>
<feature type="transmembrane region" description="Helical" evidence="1">
    <location>
        <begin position="168"/>
        <end position="191"/>
    </location>
</feature>
<protein>
    <submittedName>
        <fullName evidence="2">ABC transporter permease</fullName>
    </submittedName>
</protein>
<comment type="caution">
    <text evidence="2">The sequence shown here is derived from an EMBL/GenBank/DDBJ whole genome shotgun (WGS) entry which is preliminary data.</text>
</comment>
<feature type="transmembrane region" description="Helical" evidence="1">
    <location>
        <begin position="17"/>
        <end position="38"/>
    </location>
</feature>
<gene>
    <name evidence="2" type="ORF">HF875_14550</name>
</gene>
<dbReference type="RefSeq" id="WP_150845094.1">
    <property type="nucleotide sequence ID" value="NZ_JABAFD010000011.1"/>
</dbReference>
<reference evidence="2 3" key="1">
    <citation type="submission" date="2020-04" db="EMBL/GenBank/DDBJ databases">
        <authorList>
            <person name="Hitch T.C.A."/>
            <person name="Wylensek D."/>
            <person name="Clavel T."/>
        </authorList>
    </citation>
    <scope>NUCLEOTIDE SEQUENCE [LARGE SCALE GENOMIC DNA]</scope>
    <source>
        <strain evidence="2 3">Med78_4-601-WT-2</strain>
    </source>
</reference>
<dbReference type="Proteomes" id="UP000573963">
    <property type="component" value="Unassembled WGS sequence"/>
</dbReference>
<dbReference type="EMBL" id="JABAFD010000011">
    <property type="protein sequence ID" value="NME10746.1"/>
    <property type="molecule type" value="Genomic_DNA"/>
</dbReference>
<name>A0AA44DNM4_PARBF</name>
<accession>A0AA44DNM4</accession>
<evidence type="ECO:0000313" key="3">
    <source>
        <dbReference type="Proteomes" id="UP000573963"/>
    </source>
</evidence>